<comment type="caution">
    <text evidence="1">The sequence shown here is derived from an EMBL/GenBank/DDBJ whole genome shotgun (WGS) entry which is preliminary data.</text>
</comment>
<gene>
    <name evidence="1" type="ORF">EYC84_011371</name>
</gene>
<dbReference type="EMBL" id="VICG01000015">
    <property type="protein sequence ID" value="KAA8564434.1"/>
    <property type="molecule type" value="Genomic_DNA"/>
</dbReference>
<organism evidence="1 2">
    <name type="scientific">Monilinia fructicola</name>
    <name type="common">Brown rot fungus</name>
    <name type="synonym">Ciboria fructicola</name>
    <dbReference type="NCBI Taxonomy" id="38448"/>
    <lineage>
        <taxon>Eukaryota</taxon>
        <taxon>Fungi</taxon>
        <taxon>Dikarya</taxon>
        <taxon>Ascomycota</taxon>
        <taxon>Pezizomycotina</taxon>
        <taxon>Leotiomycetes</taxon>
        <taxon>Helotiales</taxon>
        <taxon>Sclerotiniaceae</taxon>
        <taxon>Monilinia</taxon>
    </lineage>
</organism>
<dbReference type="Proteomes" id="UP000322873">
    <property type="component" value="Unassembled WGS sequence"/>
</dbReference>
<name>A0A5M9J540_MONFR</name>
<evidence type="ECO:0000313" key="2">
    <source>
        <dbReference type="Proteomes" id="UP000322873"/>
    </source>
</evidence>
<keyword evidence="2" id="KW-1185">Reference proteome</keyword>
<sequence length="89" mass="9953">MTPQLPWFGQAELNGRAGVLGPWSVCSFFLSSATSSARSYHRFYSQPNSKTLSLRHLTLQVLTTLHNIIPIFDHKPSLPKEAISTDRPT</sequence>
<evidence type="ECO:0000313" key="1">
    <source>
        <dbReference type="EMBL" id="KAA8564434.1"/>
    </source>
</evidence>
<reference evidence="1 2" key="1">
    <citation type="submission" date="2019-06" db="EMBL/GenBank/DDBJ databases">
        <title>Genome Sequence of the Brown Rot Fungal Pathogen Monilinia fructicola.</title>
        <authorList>
            <person name="De Miccolis Angelini R.M."/>
            <person name="Landi L."/>
            <person name="Abate D."/>
            <person name="Pollastro S."/>
            <person name="Romanazzi G."/>
            <person name="Faretra F."/>
        </authorList>
    </citation>
    <scope>NUCLEOTIDE SEQUENCE [LARGE SCALE GENOMIC DNA]</scope>
    <source>
        <strain evidence="1 2">Mfrc123</strain>
    </source>
</reference>
<proteinExistence type="predicted"/>
<dbReference type="AlphaFoldDB" id="A0A5M9J540"/>
<accession>A0A5M9J540</accession>
<protein>
    <submittedName>
        <fullName evidence="1">Uncharacterized protein</fullName>
    </submittedName>
</protein>